<keyword evidence="4" id="KW-1185">Reference proteome</keyword>
<accession>A0A7J7IAD8</accession>
<dbReference type="EMBL" id="JACBKZ010000001">
    <property type="protein sequence ID" value="KAF5961537.1"/>
    <property type="molecule type" value="Genomic_DNA"/>
</dbReference>
<feature type="compositionally biased region" description="Basic residues" evidence="1">
    <location>
        <begin position="402"/>
        <end position="420"/>
    </location>
</feature>
<evidence type="ECO:0000313" key="3">
    <source>
        <dbReference type="EMBL" id="KAF5961537.1"/>
    </source>
</evidence>
<feature type="compositionally biased region" description="Gly residues" evidence="1">
    <location>
        <begin position="558"/>
        <end position="567"/>
    </location>
</feature>
<dbReference type="PANTHER" id="PTHR31476:SF19">
    <property type="entry name" value="UBIQUITIN CARBOXYL-TERMINAL HYDROLASE FAMILY PROTEIN"/>
    <property type="match status" value="1"/>
</dbReference>
<feature type="compositionally biased region" description="Basic residues" evidence="1">
    <location>
        <begin position="385"/>
        <end position="394"/>
    </location>
</feature>
<feature type="compositionally biased region" description="Low complexity" evidence="1">
    <location>
        <begin position="428"/>
        <end position="442"/>
    </location>
</feature>
<dbReference type="InterPro" id="IPR045040">
    <property type="entry name" value="PORR_fam"/>
</dbReference>
<name>A0A7J7IAD8_CAMSI</name>
<dbReference type="AlphaFoldDB" id="A0A7J7IAD8"/>
<dbReference type="PANTHER" id="PTHR31476">
    <property type="entry name" value="PROTEIN WHAT'S THIS FACTOR 1 HOMOLOG, CHLOROPLASTIC"/>
    <property type="match status" value="1"/>
</dbReference>
<sequence>MAAFTQSATKLRHLRHSITTIRTFVAAKIKWVRDPYLDTSVEKEKNLNPILSLKTLILSQPSKTLPISAASAQKHRLNLPTAAAKFIQKYPSVFKQFRPDKHLALPHVKLTSQALILHNEEARVLNSVTHRKDSAERLAKLLMIAGARKLPLNVVDEFKFDLGLPHNYILTLLPEFPDYFQVCSMDCKDSNGSEILGLELISWRDDLAVSKLETRAMNLNYGFRRGMRISFPLELPRGFDLEKKVRDWVDDWQNLPYISPYEDAFHLSPNSDQAEKWTVAVLHELLHLMVSKKTERENLYRLGDYLGFGRRFKKALVHHPGIFYISNKIRTQTVVLREAYRKDFLVEKHPLMGMRHRYIYLMNKTLESVARICGSKKGGEEKEKRGRRRRRRRRKEEDWRGHIQRGRRRRRRGGGGRGGRRKEEEEAAATIGAGRRAGRSAATGWATAGRSAATGWATGDGDLLLFPLRLCCSLLIFLESHCDNGNDRKRLDLWAFRRKSEKKKEEEEEEERVADREIINHPSSSSSTTQHIIIIVTSSQIGGGDQRSEACDDRAATIGGGSRGGSSGDRLSLSLTPSIPSSPLFFFSFSSSLFHLFQT</sequence>
<feature type="domain" description="PORR" evidence="2">
    <location>
        <begin position="32"/>
        <end position="365"/>
    </location>
</feature>
<dbReference type="Pfam" id="PF11955">
    <property type="entry name" value="PORR"/>
    <property type="match status" value="1"/>
</dbReference>
<evidence type="ECO:0000259" key="2">
    <source>
        <dbReference type="Pfam" id="PF11955"/>
    </source>
</evidence>
<comment type="caution">
    <text evidence="3">The sequence shown here is derived from an EMBL/GenBank/DDBJ whole genome shotgun (WGS) entry which is preliminary data.</text>
</comment>
<dbReference type="Proteomes" id="UP000593564">
    <property type="component" value="Unassembled WGS sequence"/>
</dbReference>
<evidence type="ECO:0000256" key="1">
    <source>
        <dbReference type="SAM" id="MobiDB-lite"/>
    </source>
</evidence>
<evidence type="ECO:0000313" key="4">
    <source>
        <dbReference type="Proteomes" id="UP000593564"/>
    </source>
</evidence>
<dbReference type="GO" id="GO:0003723">
    <property type="term" value="F:RNA binding"/>
    <property type="evidence" value="ECO:0007669"/>
    <property type="project" value="InterPro"/>
</dbReference>
<gene>
    <name evidence="3" type="ORF">HYC85_002746</name>
</gene>
<proteinExistence type="predicted"/>
<reference evidence="4" key="1">
    <citation type="journal article" date="2020" name="Nat. Commun.">
        <title>Genome assembly of wild tea tree DASZ reveals pedigree and selection history of tea varieties.</title>
        <authorList>
            <person name="Zhang W."/>
            <person name="Zhang Y."/>
            <person name="Qiu H."/>
            <person name="Guo Y."/>
            <person name="Wan H."/>
            <person name="Zhang X."/>
            <person name="Scossa F."/>
            <person name="Alseekh S."/>
            <person name="Zhang Q."/>
            <person name="Wang P."/>
            <person name="Xu L."/>
            <person name="Schmidt M.H."/>
            <person name="Jia X."/>
            <person name="Li D."/>
            <person name="Zhu A."/>
            <person name="Guo F."/>
            <person name="Chen W."/>
            <person name="Ni D."/>
            <person name="Usadel B."/>
            <person name="Fernie A.R."/>
            <person name="Wen W."/>
        </authorList>
    </citation>
    <scope>NUCLEOTIDE SEQUENCE [LARGE SCALE GENOMIC DNA]</scope>
    <source>
        <strain evidence="4">cv. G240</strain>
    </source>
</reference>
<protein>
    <recommendedName>
        <fullName evidence="2">PORR domain-containing protein</fullName>
    </recommendedName>
</protein>
<organism evidence="3 4">
    <name type="scientific">Camellia sinensis</name>
    <name type="common">Tea plant</name>
    <name type="synonym">Thea sinensis</name>
    <dbReference type="NCBI Taxonomy" id="4442"/>
    <lineage>
        <taxon>Eukaryota</taxon>
        <taxon>Viridiplantae</taxon>
        <taxon>Streptophyta</taxon>
        <taxon>Embryophyta</taxon>
        <taxon>Tracheophyta</taxon>
        <taxon>Spermatophyta</taxon>
        <taxon>Magnoliopsida</taxon>
        <taxon>eudicotyledons</taxon>
        <taxon>Gunneridae</taxon>
        <taxon>Pentapetalae</taxon>
        <taxon>asterids</taxon>
        <taxon>Ericales</taxon>
        <taxon>Theaceae</taxon>
        <taxon>Camellia</taxon>
    </lineage>
</organism>
<feature type="compositionally biased region" description="Basic and acidic residues" evidence="1">
    <location>
        <begin position="546"/>
        <end position="555"/>
    </location>
</feature>
<dbReference type="InterPro" id="IPR021099">
    <property type="entry name" value="PORR_domain"/>
</dbReference>
<reference evidence="3 4" key="2">
    <citation type="submission" date="2020-07" db="EMBL/GenBank/DDBJ databases">
        <title>Genome assembly of wild tea tree DASZ reveals pedigree and selection history of tea varieties.</title>
        <authorList>
            <person name="Zhang W."/>
        </authorList>
    </citation>
    <scope>NUCLEOTIDE SEQUENCE [LARGE SCALE GENOMIC DNA]</scope>
    <source>
        <strain evidence="4">cv. G240</strain>
        <tissue evidence="3">Leaf</tissue>
    </source>
</reference>
<feature type="region of interest" description="Disordered" evidence="1">
    <location>
        <begin position="542"/>
        <end position="569"/>
    </location>
</feature>
<feature type="region of interest" description="Disordered" evidence="1">
    <location>
        <begin position="376"/>
        <end position="442"/>
    </location>
</feature>